<sequence length="59" mass="6324">MTPADLETVYEALAEQLDAIGSAQRELYLAKLALLLAHEIADANRARSLVAEAASNLEV</sequence>
<evidence type="ECO:0008006" key="3">
    <source>
        <dbReference type="Google" id="ProtNLM"/>
    </source>
</evidence>
<evidence type="ECO:0000313" key="2">
    <source>
        <dbReference type="Proteomes" id="UP000048926"/>
    </source>
</evidence>
<gene>
    <name evidence="1" type="ORF">LAL4801_03505</name>
</gene>
<reference evidence="2" key="1">
    <citation type="submission" date="2015-07" db="EMBL/GenBank/DDBJ databases">
        <authorList>
            <person name="Rodrigo-Torres Lidia"/>
            <person name="Arahal R.David."/>
        </authorList>
    </citation>
    <scope>NUCLEOTIDE SEQUENCE [LARGE SCALE GENOMIC DNA]</scope>
    <source>
        <strain evidence="2">CECT 4801</strain>
    </source>
</reference>
<organism evidence="1 2">
    <name type="scientific">Roseibium aggregatum</name>
    <dbReference type="NCBI Taxonomy" id="187304"/>
    <lineage>
        <taxon>Bacteria</taxon>
        <taxon>Pseudomonadati</taxon>
        <taxon>Pseudomonadota</taxon>
        <taxon>Alphaproteobacteria</taxon>
        <taxon>Hyphomicrobiales</taxon>
        <taxon>Stappiaceae</taxon>
        <taxon>Roseibium</taxon>
    </lineage>
</organism>
<accession>A0A0M6Y5U9</accession>
<name>A0A0M6Y5U9_9HYPH</name>
<protein>
    <recommendedName>
        <fullName evidence="3">DUF2783 domain-containing protein</fullName>
    </recommendedName>
</protein>
<dbReference type="STRING" id="187304.B0E33_05815"/>
<dbReference type="RefSeq" id="WP_023001905.1">
    <property type="nucleotide sequence ID" value="NZ_CP045617.1"/>
</dbReference>
<evidence type="ECO:0000313" key="1">
    <source>
        <dbReference type="EMBL" id="CTQ45058.1"/>
    </source>
</evidence>
<proteinExistence type="predicted"/>
<keyword evidence="2" id="KW-1185">Reference proteome</keyword>
<dbReference type="Proteomes" id="UP000048926">
    <property type="component" value="Unassembled WGS sequence"/>
</dbReference>
<dbReference type="EMBL" id="CXST01000002">
    <property type="protein sequence ID" value="CTQ45058.1"/>
    <property type="molecule type" value="Genomic_DNA"/>
</dbReference>
<dbReference type="AlphaFoldDB" id="A0A0M6Y5U9"/>